<keyword evidence="3" id="KW-0804">Transcription</keyword>
<protein>
    <recommendedName>
        <fullName evidence="4">NusG-like N-terminal domain-containing protein</fullName>
    </recommendedName>
</protein>
<dbReference type="InterPro" id="IPR006645">
    <property type="entry name" value="NGN-like_dom"/>
</dbReference>
<keyword evidence="2" id="KW-0805">Transcription regulation</keyword>
<name>A0A2J6WKD6_9BACT</name>
<dbReference type="InterPro" id="IPR036735">
    <property type="entry name" value="NGN_dom_sf"/>
</dbReference>
<dbReference type="SUPFAM" id="SSF82679">
    <property type="entry name" value="N-utilization substance G protein NusG, N-terminal domain"/>
    <property type="match status" value="1"/>
</dbReference>
<dbReference type="Gene3D" id="3.30.70.940">
    <property type="entry name" value="NusG, N-terminal domain"/>
    <property type="match status" value="1"/>
</dbReference>
<dbReference type="InterPro" id="IPR043425">
    <property type="entry name" value="NusG-like"/>
</dbReference>
<dbReference type="PANTHER" id="PTHR30265:SF7">
    <property type="entry name" value="TRANSCRIPTION ANTITERMINATION PROTEIN RFAH"/>
    <property type="match status" value="1"/>
</dbReference>
<comment type="caution">
    <text evidence="5">The sequence shown here is derived from an EMBL/GenBank/DDBJ whole genome shotgun (WGS) entry which is preliminary data.</text>
</comment>
<dbReference type="AlphaFoldDB" id="A0A2J6WKD6"/>
<organism evidence="5 6">
    <name type="scientific">Calditerrivibrio nitroreducens</name>
    <dbReference type="NCBI Taxonomy" id="477976"/>
    <lineage>
        <taxon>Bacteria</taxon>
        <taxon>Pseudomonadati</taxon>
        <taxon>Deferribacterota</taxon>
        <taxon>Deferribacteres</taxon>
        <taxon>Deferribacterales</taxon>
        <taxon>Calditerrivibrionaceae</taxon>
    </lineage>
</organism>
<dbReference type="GO" id="GO:0005829">
    <property type="term" value="C:cytosol"/>
    <property type="evidence" value="ECO:0007669"/>
    <property type="project" value="TreeGrafter"/>
</dbReference>
<dbReference type="GO" id="GO:0006354">
    <property type="term" value="P:DNA-templated transcription elongation"/>
    <property type="evidence" value="ECO:0007669"/>
    <property type="project" value="InterPro"/>
</dbReference>
<evidence type="ECO:0000313" key="5">
    <source>
        <dbReference type="EMBL" id="PMP70830.1"/>
    </source>
</evidence>
<proteinExistence type="predicted"/>
<accession>A0A2J6WKD6</accession>
<evidence type="ECO:0000256" key="2">
    <source>
        <dbReference type="ARBA" id="ARBA00023015"/>
    </source>
</evidence>
<dbReference type="SMART" id="SM00738">
    <property type="entry name" value="NGN"/>
    <property type="match status" value="1"/>
</dbReference>
<dbReference type="GO" id="GO:0031564">
    <property type="term" value="P:transcription antitermination"/>
    <property type="evidence" value="ECO:0007669"/>
    <property type="project" value="UniProtKB-KW"/>
</dbReference>
<feature type="domain" description="NusG-like N-terminal" evidence="4">
    <location>
        <begin position="4"/>
        <end position="101"/>
    </location>
</feature>
<evidence type="ECO:0000259" key="4">
    <source>
        <dbReference type="SMART" id="SM00738"/>
    </source>
</evidence>
<dbReference type="Proteomes" id="UP000242881">
    <property type="component" value="Unassembled WGS sequence"/>
</dbReference>
<dbReference type="InterPro" id="IPR008991">
    <property type="entry name" value="Translation_prot_SH3-like_sf"/>
</dbReference>
<dbReference type="CDD" id="cd06091">
    <property type="entry name" value="KOW_NusG"/>
    <property type="match status" value="1"/>
</dbReference>
<dbReference type="EMBL" id="PNIN01000048">
    <property type="protein sequence ID" value="PMP70830.1"/>
    <property type="molecule type" value="Genomic_DNA"/>
</dbReference>
<gene>
    <name evidence="5" type="ORF">C0187_04745</name>
</gene>
<evidence type="ECO:0000313" key="6">
    <source>
        <dbReference type="Proteomes" id="UP000242881"/>
    </source>
</evidence>
<dbReference type="PANTHER" id="PTHR30265">
    <property type="entry name" value="RHO-INTERACTING TRANSCRIPTION TERMINATION FACTOR NUSG"/>
    <property type="match status" value="1"/>
</dbReference>
<evidence type="ECO:0000256" key="1">
    <source>
        <dbReference type="ARBA" id="ARBA00022814"/>
    </source>
</evidence>
<sequence length="168" mass="19386">MESFLNWYLIYTKVKKEDYLEQLLTEAGLEVLNPKIKKTKTVRNKKKEVIDPLFPCYLFVKADLNVHLRIISYTQGIRRLVGGSNPTIVPIEIIDTIKSRMVDGFIDTKSEEFKKGDTILIKDGPFKDFVGIFQEELDSKGRVSILLKTLALQPRITVDKDMIEKLHN</sequence>
<reference evidence="5 6" key="1">
    <citation type="submission" date="2018-01" db="EMBL/GenBank/DDBJ databases">
        <title>Metagenomic assembled genomes from two thermal pools in the Uzon Caldera, Kamchatka, Russia.</title>
        <authorList>
            <person name="Wilkins L."/>
            <person name="Ettinger C."/>
        </authorList>
    </citation>
    <scope>NUCLEOTIDE SEQUENCE [LARGE SCALE GENOMIC DNA]</scope>
    <source>
        <strain evidence="5">ZAV-05</strain>
    </source>
</reference>
<dbReference type="SUPFAM" id="SSF50104">
    <property type="entry name" value="Translation proteins SH3-like domain"/>
    <property type="match status" value="1"/>
</dbReference>
<keyword evidence="1" id="KW-0889">Transcription antitermination</keyword>
<dbReference type="CDD" id="cd09892">
    <property type="entry name" value="NGN_SP_RfaH"/>
    <property type="match status" value="1"/>
</dbReference>
<dbReference type="Pfam" id="PF02357">
    <property type="entry name" value="NusG"/>
    <property type="match status" value="1"/>
</dbReference>
<evidence type="ECO:0000256" key="3">
    <source>
        <dbReference type="ARBA" id="ARBA00023163"/>
    </source>
</evidence>